<organism evidence="1 2">
    <name type="scientific">Avena sativa</name>
    <name type="common">Oat</name>
    <dbReference type="NCBI Taxonomy" id="4498"/>
    <lineage>
        <taxon>Eukaryota</taxon>
        <taxon>Viridiplantae</taxon>
        <taxon>Streptophyta</taxon>
        <taxon>Embryophyta</taxon>
        <taxon>Tracheophyta</taxon>
        <taxon>Spermatophyta</taxon>
        <taxon>Magnoliopsida</taxon>
        <taxon>Liliopsida</taxon>
        <taxon>Poales</taxon>
        <taxon>Poaceae</taxon>
        <taxon>BOP clade</taxon>
        <taxon>Pooideae</taxon>
        <taxon>Poodae</taxon>
        <taxon>Poeae</taxon>
        <taxon>Poeae Chloroplast Group 1 (Aveneae type)</taxon>
        <taxon>Aveninae</taxon>
        <taxon>Avena</taxon>
    </lineage>
</organism>
<name>A0ACD5WWJ7_AVESA</name>
<sequence>MWEVLSPADGVEVSEAKNKTARVQLLSTLSEDIFMQVSTKKKTKEVWDNLKTRFVGADRIKSARLFTLRGKFDKLNMADGDLLDDYAGKISGMSARYASLGSTLSDTAMVKKLLDTAHDRLYQAVVGIEQFCNPGDDGIRGGAGQAQGVR</sequence>
<reference evidence="1" key="2">
    <citation type="submission" date="2025-09" db="UniProtKB">
        <authorList>
            <consortium name="EnsemblPlants"/>
        </authorList>
    </citation>
    <scope>IDENTIFICATION</scope>
</reference>
<dbReference type="EnsemblPlants" id="AVESA.00010b.r2.4CG1303300.3">
    <property type="protein sequence ID" value="AVESA.00010b.r2.4CG1303300.3.CDS.1"/>
    <property type="gene ID" value="AVESA.00010b.r2.4CG1303300"/>
</dbReference>
<accession>A0ACD5WWJ7</accession>
<evidence type="ECO:0000313" key="1">
    <source>
        <dbReference type="EnsemblPlants" id="AVESA.00010b.r2.4CG1303300.3.CDS.1"/>
    </source>
</evidence>
<reference evidence="1" key="1">
    <citation type="submission" date="2021-05" db="EMBL/GenBank/DDBJ databases">
        <authorList>
            <person name="Scholz U."/>
            <person name="Mascher M."/>
            <person name="Fiebig A."/>
        </authorList>
    </citation>
    <scope>NUCLEOTIDE SEQUENCE [LARGE SCALE GENOMIC DNA]</scope>
</reference>
<keyword evidence="2" id="KW-1185">Reference proteome</keyword>
<proteinExistence type="predicted"/>
<evidence type="ECO:0000313" key="2">
    <source>
        <dbReference type="Proteomes" id="UP001732700"/>
    </source>
</evidence>
<dbReference type="Proteomes" id="UP001732700">
    <property type="component" value="Chromosome 4C"/>
</dbReference>
<protein>
    <submittedName>
        <fullName evidence="1">Uncharacterized protein</fullName>
    </submittedName>
</protein>